<sequence>MGILNLTYLSNSTVYAYNNSNSLVNVYATLTDDMDNNITGQNISIYLMESL</sequence>
<accession>A0A366M8V6</accession>
<organism evidence="1 2">
    <name type="scientific">Candidatus Methanobinarius endosymbioticus</name>
    <dbReference type="NCBI Taxonomy" id="2006182"/>
    <lineage>
        <taxon>Archaea</taxon>
        <taxon>Methanobacteriati</taxon>
        <taxon>Methanobacteriota</taxon>
        <taxon>Methanomada group</taxon>
        <taxon>Methanobacteria</taxon>
        <taxon>Methanobacteriales</taxon>
        <taxon>Methanobacteriaceae</taxon>
        <taxon>Candidatus Methanobinarius</taxon>
    </lineage>
</organism>
<evidence type="ECO:0000313" key="2">
    <source>
        <dbReference type="Proteomes" id="UP000253099"/>
    </source>
</evidence>
<dbReference type="EMBL" id="NIZT01000066">
    <property type="protein sequence ID" value="RBQ22477.1"/>
    <property type="molecule type" value="Genomic_DNA"/>
</dbReference>
<evidence type="ECO:0000313" key="1">
    <source>
        <dbReference type="EMBL" id="RBQ22477.1"/>
    </source>
</evidence>
<dbReference type="AlphaFoldDB" id="A0A366M8V6"/>
<name>A0A366M8V6_9EURY</name>
<reference evidence="1 2" key="1">
    <citation type="submission" date="2018-06" db="EMBL/GenBank/DDBJ databases">
        <title>Genomic insight into two independent archaeal endosymbiosis events.</title>
        <authorList>
            <person name="Lind A.E."/>
            <person name="Lewis W.H."/>
            <person name="Spang A."/>
            <person name="Guy L."/>
            <person name="Embley M.T."/>
            <person name="Ettema T.J.G."/>
        </authorList>
    </citation>
    <scope>NUCLEOTIDE SEQUENCE [LARGE SCALE GENOMIC DNA]</scope>
    <source>
        <strain evidence="1">NOE</strain>
    </source>
</reference>
<dbReference type="Proteomes" id="UP000253099">
    <property type="component" value="Unassembled WGS sequence"/>
</dbReference>
<protein>
    <submittedName>
        <fullName evidence="1">Uncharacterized protein</fullName>
    </submittedName>
</protein>
<proteinExistence type="predicted"/>
<keyword evidence="2" id="KW-1185">Reference proteome</keyword>
<comment type="caution">
    <text evidence="1">The sequence shown here is derived from an EMBL/GenBank/DDBJ whole genome shotgun (WGS) entry which is preliminary data.</text>
</comment>
<gene>
    <name evidence="1" type="ORF">ALNOE001_19370</name>
</gene>